<dbReference type="InParanoid" id="A0A067QNU8"/>
<organism evidence="4 5">
    <name type="scientific">Jaapia argillacea MUCL 33604</name>
    <dbReference type="NCBI Taxonomy" id="933084"/>
    <lineage>
        <taxon>Eukaryota</taxon>
        <taxon>Fungi</taxon>
        <taxon>Dikarya</taxon>
        <taxon>Basidiomycota</taxon>
        <taxon>Agaricomycotina</taxon>
        <taxon>Agaricomycetes</taxon>
        <taxon>Agaricomycetidae</taxon>
        <taxon>Jaapiales</taxon>
        <taxon>Jaapiaceae</taxon>
        <taxon>Jaapia</taxon>
    </lineage>
</organism>
<dbReference type="OrthoDB" id="443682at2759"/>
<feature type="region of interest" description="Disordered" evidence="2">
    <location>
        <begin position="98"/>
        <end position="158"/>
    </location>
</feature>
<reference evidence="5" key="1">
    <citation type="journal article" date="2014" name="Proc. Natl. Acad. Sci. U.S.A.">
        <title>Extensive sampling of basidiomycete genomes demonstrates inadequacy of the white-rot/brown-rot paradigm for wood decay fungi.</title>
        <authorList>
            <person name="Riley R."/>
            <person name="Salamov A.A."/>
            <person name="Brown D.W."/>
            <person name="Nagy L.G."/>
            <person name="Floudas D."/>
            <person name="Held B.W."/>
            <person name="Levasseur A."/>
            <person name="Lombard V."/>
            <person name="Morin E."/>
            <person name="Otillar R."/>
            <person name="Lindquist E.A."/>
            <person name="Sun H."/>
            <person name="LaButti K.M."/>
            <person name="Schmutz J."/>
            <person name="Jabbour D."/>
            <person name="Luo H."/>
            <person name="Baker S.E."/>
            <person name="Pisabarro A.G."/>
            <person name="Walton J.D."/>
            <person name="Blanchette R.A."/>
            <person name="Henrissat B."/>
            <person name="Martin F."/>
            <person name="Cullen D."/>
            <person name="Hibbett D.S."/>
            <person name="Grigoriev I.V."/>
        </authorList>
    </citation>
    <scope>NUCLEOTIDE SEQUENCE [LARGE SCALE GENOMIC DNA]</scope>
    <source>
        <strain evidence="5">MUCL 33604</strain>
    </source>
</reference>
<dbReference type="AlphaFoldDB" id="A0A067QNU8"/>
<gene>
    <name evidence="4" type="ORF">JAAARDRAFT_187660</name>
</gene>
<proteinExistence type="predicted"/>
<dbReference type="Pfam" id="PF00443">
    <property type="entry name" value="UCH"/>
    <property type="match status" value="1"/>
</dbReference>
<sequence length="764" mass="82963">MVSTHLLPAPLPQLPPPAMQIPPTPEEQLNIEILTGMMAGELDEHVARKVLRKHGGDMQKAASAILEGDRGEVAAGGNAGGSGSGSLLGLSGLGGGFGTGGSGSGMGTAGRPRSPPPSRPEHDRNVIDLTGDDEYNTGLSDALETNFGPSDRPPDQNWAMVRSDQAQGPPAGLSHDDHSLSRAIEASLTSSYLDFENEPFEVRPDEEKVRKDHRPMALRPTIPTIHYAALLLQALFFVPQVRDNIATWRATEPESETEDGIKMEESQGVDAMVIEKRPPPPPNPQEETVLHLVELFTNMDQAVLSELTVDILLADLETEKMGGGDSAGDLSANFLGRILNVIENVLNGDYANASPKRLFHFRYGALSNKTSLNEKSIVSVTINPNHPSQNELMGCLVAQFCEPGAIGTGGNAYPISATASAATLGGALNTRVVVDKGEQEVIYEQSDVVVFHLVRPPTYGSITATNATNTSSTNNNTNSKARATTPVPATSAPDGSKEGGKGGLFKYPKWIYLDQFLAGNAKIAREKRGERGEILEEVGRLEGRREGIGRFKGRDTFGDLTSAVYYYENVAMSDVEEEKEALKDIAIKLRKSLTRLENEKLAIDTKIAKLKKQADELFDCPELQQHRYDLRVVLVDDGVLGRKHLYSYVKYVGKWWKTVDDIVTEVTEDVVLNDPAGLHLGAGPYLLFYSRAMTEAEEDRATNYLDWPEICIDNVGHNNLKYLEGIPVEVAKQVIAVVGKEKFMEEVVGKVVAKDETMDVSPGS</sequence>
<keyword evidence="5" id="KW-1185">Reference proteome</keyword>
<evidence type="ECO:0000256" key="2">
    <source>
        <dbReference type="SAM" id="MobiDB-lite"/>
    </source>
</evidence>
<evidence type="ECO:0000313" key="5">
    <source>
        <dbReference type="Proteomes" id="UP000027265"/>
    </source>
</evidence>
<feature type="domain" description="Peptidase C19 ubiquitin carboxyl-terminal hydrolase" evidence="3">
    <location>
        <begin position="228"/>
        <end position="689"/>
    </location>
</feature>
<feature type="region of interest" description="Disordered" evidence="2">
    <location>
        <begin position="463"/>
        <end position="500"/>
    </location>
</feature>
<dbReference type="GO" id="GO:0005634">
    <property type="term" value="C:nucleus"/>
    <property type="evidence" value="ECO:0007669"/>
    <property type="project" value="TreeGrafter"/>
</dbReference>
<evidence type="ECO:0000259" key="3">
    <source>
        <dbReference type="Pfam" id="PF00443"/>
    </source>
</evidence>
<keyword evidence="1" id="KW-0175">Coiled coil</keyword>
<dbReference type="Gene3D" id="3.90.70.10">
    <property type="entry name" value="Cysteine proteinases"/>
    <property type="match status" value="1"/>
</dbReference>
<dbReference type="InterPro" id="IPR038765">
    <property type="entry name" value="Papain-like_cys_pep_sf"/>
</dbReference>
<dbReference type="PANTHER" id="PTHR39597:SF1">
    <property type="entry name" value="UBA DOMAIN-CONTAINING PROTEIN RUP1"/>
    <property type="match status" value="1"/>
</dbReference>
<evidence type="ECO:0000256" key="1">
    <source>
        <dbReference type="SAM" id="Coils"/>
    </source>
</evidence>
<dbReference type="InterPro" id="IPR001394">
    <property type="entry name" value="Peptidase_C19_UCH"/>
</dbReference>
<feature type="compositionally biased region" description="Low complexity" evidence="2">
    <location>
        <begin position="463"/>
        <end position="485"/>
    </location>
</feature>
<evidence type="ECO:0000313" key="4">
    <source>
        <dbReference type="EMBL" id="KDQ64316.1"/>
    </source>
</evidence>
<accession>A0A067QNU8</accession>
<dbReference type="Proteomes" id="UP000027265">
    <property type="component" value="Unassembled WGS sequence"/>
</dbReference>
<dbReference type="HOGENOM" id="CLU_023748_0_0_1"/>
<dbReference type="EMBL" id="KL197709">
    <property type="protein sequence ID" value="KDQ64316.1"/>
    <property type="molecule type" value="Genomic_DNA"/>
</dbReference>
<dbReference type="GO" id="GO:0004843">
    <property type="term" value="F:cysteine-type deubiquitinase activity"/>
    <property type="evidence" value="ECO:0007669"/>
    <property type="project" value="InterPro"/>
</dbReference>
<feature type="compositionally biased region" description="Gly residues" evidence="2">
    <location>
        <begin position="98"/>
        <end position="108"/>
    </location>
</feature>
<feature type="coiled-coil region" evidence="1">
    <location>
        <begin position="572"/>
        <end position="613"/>
    </location>
</feature>
<dbReference type="InterPro" id="IPR055335">
    <property type="entry name" value="Ucp6/RUP1"/>
</dbReference>
<dbReference type="SUPFAM" id="SSF54001">
    <property type="entry name" value="Cysteine proteinases"/>
    <property type="match status" value="1"/>
</dbReference>
<dbReference type="GO" id="GO:0016579">
    <property type="term" value="P:protein deubiquitination"/>
    <property type="evidence" value="ECO:0007669"/>
    <property type="project" value="InterPro"/>
</dbReference>
<dbReference type="PANTHER" id="PTHR39597">
    <property type="entry name" value="UBA DOMAIN-CONTAINING PROTEIN RUP1"/>
    <property type="match status" value="1"/>
</dbReference>
<dbReference type="STRING" id="933084.A0A067QNU8"/>
<protein>
    <recommendedName>
        <fullName evidence="3">Peptidase C19 ubiquitin carboxyl-terminal hydrolase domain-containing protein</fullName>
    </recommendedName>
</protein>
<name>A0A067QNU8_9AGAM</name>
<dbReference type="GO" id="GO:0005829">
    <property type="term" value="C:cytosol"/>
    <property type="evidence" value="ECO:0007669"/>
    <property type="project" value="TreeGrafter"/>
</dbReference>